<dbReference type="Gene3D" id="3.10.560.10">
    <property type="entry name" value="Outer membrane lipoprotein wza domain like"/>
    <property type="match status" value="1"/>
</dbReference>
<comment type="caution">
    <text evidence="5">The sequence shown here is derived from an EMBL/GenBank/DDBJ whole genome shotgun (WGS) entry which is preliminary data.</text>
</comment>
<keyword evidence="1 2" id="KW-0732">Signal</keyword>
<dbReference type="InterPro" id="IPR049712">
    <property type="entry name" value="Poly_export"/>
</dbReference>
<evidence type="ECO:0000256" key="1">
    <source>
        <dbReference type="ARBA" id="ARBA00022729"/>
    </source>
</evidence>
<keyword evidence="6" id="KW-1185">Reference proteome</keyword>
<reference evidence="5" key="1">
    <citation type="submission" date="2017-05" db="EMBL/GenBank/DDBJ databases">
        <authorList>
            <person name="Imhoff J.F."/>
            <person name="Rahn T."/>
            <person name="Kuenzel S."/>
            <person name="Neulinger S.C."/>
        </authorList>
    </citation>
    <scope>NUCLEOTIDE SEQUENCE</scope>
    <source>
        <strain evidence="5">LMG 28126</strain>
    </source>
</reference>
<organism evidence="5 6">
    <name type="scientific">Rhodobaculum claviforme</name>
    <dbReference type="NCBI Taxonomy" id="1549854"/>
    <lineage>
        <taxon>Bacteria</taxon>
        <taxon>Pseudomonadati</taxon>
        <taxon>Pseudomonadota</taxon>
        <taxon>Alphaproteobacteria</taxon>
        <taxon>Rhodobacterales</taxon>
        <taxon>Paracoccaceae</taxon>
        <taxon>Rhodobaculum</taxon>
    </lineage>
</organism>
<dbReference type="InterPro" id="IPR019554">
    <property type="entry name" value="Soluble_ligand-bd"/>
</dbReference>
<evidence type="ECO:0000313" key="6">
    <source>
        <dbReference type="Proteomes" id="UP000706333"/>
    </source>
</evidence>
<dbReference type="PANTHER" id="PTHR33619:SF3">
    <property type="entry name" value="POLYSACCHARIDE EXPORT PROTEIN GFCE-RELATED"/>
    <property type="match status" value="1"/>
</dbReference>
<evidence type="ECO:0000256" key="2">
    <source>
        <dbReference type="SAM" id="SignalP"/>
    </source>
</evidence>
<feature type="chain" id="PRO_5038127897" description="Polysaccharide export protein" evidence="2">
    <location>
        <begin position="25"/>
        <end position="202"/>
    </location>
</feature>
<evidence type="ECO:0000313" key="5">
    <source>
        <dbReference type="EMBL" id="MBK5928845.1"/>
    </source>
</evidence>
<reference evidence="5" key="2">
    <citation type="journal article" date="2020" name="Microorganisms">
        <title>Osmotic Adaptation and Compatible Solute Biosynthesis of Phototrophic Bacteria as Revealed from Genome Analyses.</title>
        <authorList>
            <person name="Imhoff J.F."/>
            <person name="Rahn T."/>
            <person name="Kunzel S."/>
            <person name="Keller A."/>
            <person name="Neulinger S.C."/>
        </authorList>
    </citation>
    <scope>NUCLEOTIDE SEQUENCE</scope>
    <source>
        <strain evidence="5">LMG 28126</strain>
    </source>
</reference>
<dbReference type="InterPro" id="IPR003715">
    <property type="entry name" value="Poly_export_N"/>
</dbReference>
<dbReference type="Pfam" id="PF10531">
    <property type="entry name" value="SLBB"/>
    <property type="match status" value="1"/>
</dbReference>
<name>A0A934WJ62_9RHOB</name>
<dbReference type="PANTHER" id="PTHR33619">
    <property type="entry name" value="POLYSACCHARIDE EXPORT PROTEIN GFCE-RELATED"/>
    <property type="match status" value="1"/>
</dbReference>
<evidence type="ECO:0000259" key="3">
    <source>
        <dbReference type="Pfam" id="PF02563"/>
    </source>
</evidence>
<dbReference type="AlphaFoldDB" id="A0A934WJ62"/>
<dbReference type="EMBL" id="NHSD01000327">
    <property type="protein sequence ID" value="MBK5928845.1"/>
    <property type="molecule type" value="Genomic_DNA"/>
</dbReference>
<feature type="signal peptide" evidence="2">
    <location>
        <begin position="1"/>
        <end position="24"/>
    </location>
</feature>
<sequence>MIRIVIVALVAAVMSLSIPGAVPGAEAQSAYRLQPGDTLRIEVLEDGTLNRDVLISPDGRFSMPLAGVVNAAGRSIEQIEQIVAQRIAPGFAVEPTVFVALTGVADADPRDTIFVHVIGQANQPGIVEVQEGSTLLQAFAAMGGFNRFAATRRVQLRRVDSAGVERVFTINYREVERGAIGGGTIRLIDGDVIIVPERRLFE</sequence>
<gene>
    <name evidence="5" type="ORF">CCR87_16135</name>
</gene>
<dbReference type="GO" id="GO:0015159">
    <property type="term" value="F:polysaccharide transmembrane transporter activity"/>
    <property type="evidence" value="ECO:0007669"/>
    <property type="project" value="InterPro"/>
</dbReference>
<dbReference type="Proteomes" id="UP000706333">
    <property type="component" value="Unassembled WGS sequence"/>
</dbReference>
<dbReference type="Gene3D" id="3.30.1950.10">
    <property type="entry name" value="wza like domain"/>
    <property type="match status" value="1"/>
</dbReference>
<proteinExistence type="predicted"/>
<dbReference type="Pfam" id="PF02563">
    <property type="entry name" value="Poly_export"/>
    <property type="match status" value="1"/>
</dbReference>
<protein>
    <recommendedName>
        <fullName evidence="7">Polysaccharide export protein</fullName>
    </recommendedName>
</protein>
<accession>A0A934WJ62</accession>
<evidence type="ECO:0008006" key="7">
    <source>
        <dbReference type="Google" id="ProtNLM"/>
    </source>
</evidence>
<evidence type="ECO:0000259" key="4">
    <source>
        <dbReference type="Pfam" id="PF10531"/>
    </source>
</evidence>
<dbReference type="RefSeq" id="WP_201158609.1">
    <property type="nucleotide sequence ID" value="NZ_NHSD01000327.1"/>
</dbReference>
<feature type="domain" description="Polysaccharide export protein N-terminal" evidence="3">
    <location>
        <begin position="26"/>
        <end position="101"/>
    </location>
</feature>
<feature type="domain" description="Soluble ligand binding" evidence="4">
    <location>
        <begin position="115"/>
        <end position="163"/>
    </location>
</feature>